<dbReference type="InterPro" id="IPR011440">
    <property type="entry name" value="DUF1543"/>
</dbReference>
<dbReference type="GeneID" id="66974853"/>
<name>A0A0U3G817_9FLAO</name>
<dbReference type="Gene3D" id="3.10.20.10">
    <property type="match status" value="2"/>
</dbReference>
<dbReference type="Proteomes" id="UP000069030">
    <property type="component" value="Chromosome"/>
</dbReference>
<evidence type="ECO:0000313" key="1">
    <source>
        <dbReference type="EMBL" id="ALU26197.1"/>
    </source>
</evidence>
<dbReference type="KEGG" id="mod:AS202_08575"/>
<organism evidence="1 2">
    <name type="scientific">Myroides odoratimimus</name>
    <dbReference type="NCBI Taxonomy" id="76832"/>
    <lineage>
        <taxon>Bacteria</taxon>
        <taxon>Pseudomonadati</taxon>
        <taxon>Bacteroidota</taxon>
        <taxon>Flavobacteriia</taxon>
        <taxon>Flavobacteriales</taxon>
        <taxon>Flavobacteriaceae</taxon>
        <taxon>Myroides</taxon>
    </lineage>
</organism>
<dbReference type="AlphaFoldDB" id="A0A0U3G817"/>
<dbReference type="Pfam" id="PF07566">
    <property type="entry name" value="DUF1543"/>
    <property type="match status" value="1"/>
</dbReference>
<gene>
    <name evidence="1" type="ORF">AS202_08575</name>
</gene>
<reference evidence="1 2" key="1">
    <citation type="journal article" date="2016" name="J. Zhejiang Univ. Sci. B">
        <title>Antibiotic resistance mechanisms of Myroides sp.</title>
        <authorList>
            <person name="Hu S."/>
            <person name="Yuan S."/>
            <person name="Qu H."/>
            <person name="Jiang T."/>
            <person name="Zhou Y."/>
            <person name="Wang M."/>
            <person name="Ming D."/>
        </authorList>
    </citation>
    <scope>NUCLEOTIDE SEQUENCE [LARGE SCALE GENOMIC DNA]</scope>
    <source>
        <strain evidence="1 2">PR63039</strain>
    </source>
</reference>
<dbReference type="EMBL" id="CP013690">
    <property type="protein sequence ID" value="ALU26197.1"/>
    <property type="molecule type" value="Genomic_DNA"/>
</dbReference>
<protein>
    <submittedName>
        <fullName evidence="1">Uncharacterized protein</fullName>
    </submittedName>
</protein>
<dbReference type="RefSeq" id="WP_006257289.1">
    <property type="nucleotide sequence ID" value="NZ_BCMQ01000013.1"/>
</dbReference>
<dbReference type="eggNOG" id="ENOG502ZHPT">
    <property type="taxonomic scope" value="Bacteria"/>
</dbReference>
<evidence type="ECO:0000313" key="2">
    <source>
        <dbReference type="Proteomes" id="UP000069030"/>
    </source>
</evidence>
<accession>A0A0U3G817</accession>
<sequence>MTNKLFMTMLGVTPPGRHIEQHDIYFGIGTQMKDLIPQIVDFWPEAGPKLHVDAWREVTSVQGHHIEVVSREAYLPNDLKLFFINLGGYKPGIFDEFHQTCLVVANSQKEAIQYVKSTAFYEEYNLPPRGYSHVDNKYGLDVDDIYEMDEILNENLKQQYAIKITPSIEPLTDDHIELGYMKLSSF</sequence>
<proteinExistence type="predicted"/>